<dbReference type="InterPro" id="IPR036881">
    <property type="entry name" value="Glyco_hydro_3_C_sf"/>
</dbReference>
<dbReference type="InterPro" id="IPR001764">
    <property type="entry name" value="Glyco_hydro_3_N"/>
</dbReference>
<reference evidence="5 6" key="1">
    <citation type="submission" date="2015-12" db="EMBL/GenBank/DDBJ databases">
        <title>Complete genome of Lacimicrobium alkaliphilum KCTC 32984.</title>
        <authorList>
            <person name="Kim S.-G."/>
            <person name="Lee Y.-J."/>
        </authorList>
    </citation>
    <scope>NUCLEOTIDE SEQUENCE [LARGE SCALE GENOMIC DNA]</scope>
    <source>
        <strain evidence="5 6">YelD216</strain>
    </source>
</reference>
<dbReference type="InterPro" id="IPR041443">
    <property type="entry name" value="Exop_C"/>
</dbReference>
<dbReference type="STRING" id="1526571.AT746_17540"/>
<dbReference type="InterPro" id="IPR017853">
    <property type="entry name" value="GH"/>
</dbReference>
<gene>
    <name evidence="5" type="ORF">AT746_17540</name>
</gene>
<dbReference type="SUPFAM" id="SSF51445">
    <property type="entry name" value="(Trans)glycosidases"/>
    <property type="match status" value="1"/>
</dbReference>
<proteinExistence type="predicted"/>
<keyword evidence="1" id="KW-0378">Hydrolase</keyword>
<protein>
    <recommendedName>
        <fullName evidence="7">Beta-glucosidase</fullName>
    </recommendedName>
</protein>
<dbReference type="EMBL" id="CP013650">
    <property type="protein sequence ID" value="ALS99889.1"/>
    <property type="molecule type" value="Genomic_DNA"/>
</dbReference>
<dbReference type="InterPro" id="IPR051915">
    <property type="entry name" value="Cellulose_Degrad_GH3"/>
</dbReference>
<evidence type="ECO:0000256" key="1">
    <source>
        <dbReference type="ARBA" id="ARBA00022801"/>
    </source>
</evidence>
<dbReference type="Proteomes" id="UP000068447">
    <property type="component" value="Chromosome"/>
</dbReference>
<evidence type="ECO:0000313" key="6">
    <source>
        <dbReference type="Proteomes" id="UP000068447"/>
    </source>
</evidence>
<dbReference type="Pfam" id="PF00933">
    <property type="entry name" value="Glyco_hydro_3"/>
    <property type="match status" value="1"/>
</dbReference>
<evidence type="ECO:0000259" key="3">
    <source>
        <dbReference type="Pfam" id="PF01915"/>
    </source>
</evidence>
<feature type="domain" description="Glycoside hydrolase family 3 N-terminal" evidence="2">
    <location>
        <begin position="1"/>
        <end position="99"/>
    </location>
</feature>
<evidence type="ECO:0000313" key="5">
    <source>
        <dbReference type="EMBL" id="ALS99889.1"/>
    </source>
</evidence>
<organism evidence="5 6">
    <name type="scientific">Lacimicrobium alkaliphilum</name>
    <dbReference type="NCBI Taxonomy" id="1526571"/>
    <lineage>
        <taxon>Bacteria</taxon>
        <taxon>Pseudomonadati</taxon>
        <taxon>Pseudomonadota</taxon>
        <taxon>Gammaproteobacteria</taxon>
        <taxon>Alteromonadales</taxon>
        <taxon>Alteromonadaceae</taxon>
        <taxon>Lacimicrobium</taxon>
    </lineage>
</organism>
<sequence>MASYNSWHGHKMHGFAPMLTDVLRGRMGFDGFTVGDWNGHGQIEGCEPTDCPASVNAGLDMFMAPDSWQTLYHNTLAQVKDGRISEARLGQAVSRVLRIKAEMGLFEQITPSARPLAGRYELLGAPEHRAVAREAARKSLVLLKNNDNLLPLSASSRVLVAGDGADNIGKQTGGWTLSWQGTGNSNSDFPNGESVFDGIRQAVEAAGGSVELSANGRYREKPDVAIVVFGEQPYAEFIGDRSHLAFDDGRALAILSELKAKGIATVSVFLSGRPLWVNPELNQSDAFVAAFLPGSEGGAIADLLFRAADGTIRHDFRGRLSFSWPDNAKGEPLNLGDVGYAPLFAYDYGLSYDDKLNVPQLSEESGLDPAQILNVGRYLYAGKAVRPWQLQLVDRGDMTVVTDALQHSTHGAISAEATDRHQQEDSVVISFTADGVLALAHDTGATVDLARLAEGDMALEIEYQLLSLTDNTSLSIGMACGSDCGASLDFTEYFSEQQGRGWQSLKVPLRCFTDMDMTRVTSPLVLQGSAGTVIQLANVRLANNEGQGQCGQ</sequence>
<name>A0A0U3AM90_9ALTE</name>
<dbReference type="GO" id="GO:0009251">
    <property type="term" value="P:glucan catabolic process"/>
    <property type="evidence" value="ECO:0007669"/>
    <property type="project" value="TreeGrafter"/>
</dbReference>
<dbReference type="PANTHER" id="PTHR30620">
    <property type="entry name" value="PERIPLASMIC BETA-GLUCOSIDASE-RELATED"/>
    <property type="match status" value="1"/>
</dbReference>
<accession>A0A0U3AM90</accession>
<dbReference type="PANTHER" id="PTHR30620:SF77">
    <property type="entry name" value="LYSOSOMAL BETA GLUCOSIDASE-LIKE"/>
    <property type="match status" value="1"/>
</dbReference>
<feature type="domain" description="ExoP galactose-binding-like" evidence="4">
    <location>
        <begin position="387"/>
        <end position="541"/>
    </location>
</feature>
<dbReference type="GO" id="GO:0008422">
    <property type="term" value="F:beta-glucosidase activity"/>
    <property type="evidence" value="ECO:0007669"/>
    <property type="project" value="TreeGrafter"/>
</dbReference>
<dbReference type="Pfam" id="PF18559">
    <property type="entry name" value="Exop_C"/>
    <property type="match status" value="1"/>
</dbReference>
<evidence type="ECO:0000259" key="2">
    <source>
        <dbReference type="Pfam" id="PF00933"/>
    </source>
</evidence>
<evidence type="ECO:0000259" key="4">
    <source>
        <dbReference type="Pfam" id="PF18559"/>
    </source>
</evidence>
<dbReference type="InterPro" id="IPR002772">
    <property type="entry name" value="Glyco_hydro_3_C"/>
</dbReference>
<evidence type="ECO:0008006" key="7">
    <source>
        <dbReference type="Google" id="ProtNLM"/>
    </source>
</evidence>
<dbReference type="Gene3D" id="3.20.20.300">
    <property type="entry name" value="Glycoside hydrolase, family 3, N-terminal domain"/>
    <property type="match status" value="1"/>
</dbReference>
<feature type="domain" description="Glycoside hydrolase family 3 C-terminal" evidence="3">
    <location>
        <begin position="140"/>
        <end position="352"/>
    </location>
</feature>
<dbReference type="KEGG" id="lal:AT746_17540"/>
<dbReference type="InterPro" id="IPR036962">
    <property type="entry name" value="Glyco_hydro_3_N_sf"/>
</dbReference>
<dbReference type="Gene3D" id="3.40.50.1700">
    <property type="entry name" value="Glycoside hydrolase family 3 C-terminal domain"/>
    <property type="match status" value="1"/>
</dbReference>
<dbReference type="Gene3D" id="2.60.120.430">
    <property type="entry name" value="Galactose-binding lectin"/>
    <property type="match status" value="1"/>
</dbReference>
<dbReference type="SUPFAM" id="SSF52279">
    <property type="entry name" value="Beta-D-glucan exohydrolase, C-terminal domain"/>
    <property type="match status" value="1"/>
</dbReference>
<dbReference type="AlphaFoldDB" id="A0A0U3AM90"/>
<keyword evidence="6" id="KW-1185">Reference proteome</keyword>
<dbReference type="Pfam" id="PF01915">
    <property type="entry name" value="Glyco_hydro_3_C"/>
    <property type="match status" value="1"/>
</dbReference>